<comment type="caution">
    <text evidence="1">The sequence shown here is derived from an EMBL/GenBank/DDBJ whole genome shotgun (WGS) entry which is preliminary data.</text>
</comment>
<protein>
    <submittedName>
        <fullName evidence="1">Uncharacterized protein</fullName>
    </submittedName>
</protein>
<name>A0A4Y2EFG3_ARAVE</name>
<proteinExistence type="predicted"/>
<dbReference type="Proteomes" id="UP000499080">
    <property type="component" value="Unassembled WGS sequence"/>
</dbReference>
<keyword evidence="2" id="KW-1185">Reference proteome</keyword>
<sequence>MKSISERNFFEQQLHLLNPPSAGQNFAFEFAFFERCQKKPRGVNALWGWHALRGREQEREEKKEGSECVGGPVVALFRHWDPVPLIKNQMHTLSEDIELLRRSRL</sequence>
<dbReference type="AlphaFoldDB" id="A0A4Y2EFG3"/>
<organism evidence="1 2">
    <name type="scientific">Araneus ventricosus</name>
    <name type="common">Orbweaver spider</name>
    <name type="synonym">Epeira ventricosa</name>
    <dbReference type="NCBI Taxonomy" id="182803"/>
    <lineage>
        <taxon>Eukaryota</taxon>
        <taxon>Metazoa</taxon>
        <taxon>Ecdysozoa</taxon>
        <taxon>Arthropoda</taxon>
        <taxon>Chelicerata</taxon>
        <taxon>Arachnida</taxon>
        <taxon>Araneae</taxon>
        <taxon>Araneomorphae</taxon>
        <taxon>Entelegynae</taxon>
        <taxon>Araneoidea</taxon>
        <taxon>Araneidae</taxon>
        <taxon>Araneus</taxon>
    </lineage>
</organism>
<evidence type="ECO:0000313" key="2">
    <source>
        <dbReference type="Proteomes" id="UP000499080"/>
    </source>
</evidence>
<reference evidence="1 2" key="1">
    <citation type="journal article" date="2019" name="Sci. Rep.">
        <title>Orb-weaving spider Araneus ventricosus genome elucidates the spidroin gene catalogue.</title>
        <authorList>
            <person name="Kono N."/>
            <person name="Nakamura H."/>
            <person name="Ohtoshi R."/>
            <person name="Moran D.A.P."/>
            <person name="Shinohara A."/>
            <person name="Yoshida Y."/>
            <person name="Fujiwara M."/>
            <person name="Mori M."/>
            <person name="Tomita M."/>
            <person name="Arakawa K."/>
        </authorList>
    </citation>
    <scope>NUCLEOTIDE SEQUENCE [LARGE SCALE GENOMIC DNA]</scope>
</reference>
<evidence type="ECO:0000313" key="1">
    <source>
        <dbReference type="EMBL" id="GBM26584.1"/>
    </source>
</evidence>
<gene>
    <name evidence="1" type="ORF">AVEN_1186_1</name>
</gene>
<dbReference type="EMBL" id="BGPR01000563">
    <property type="protein sequence ID" value="GBM26584.1"/>
    <property type="molecule type" value="Genomic_DNA"/>
</dbReference>
<accession>A0A4Y2EFG3</accession>